<dbReference type="Proteomes" id="UP000198970">
    <property type="component" value="Chromosome I"/>
</dbReference>
<evidence type="ECO:0000313" key="3">
    <source>
        <dbReference type="Proteomes" id="UP000198970"/>
    </source>
</evidence>
<reference evidence="2 3" key="1">
    <citation type="submission" date="2016-10" db="EMBL/GenBank/DDBJ databases">
        <authorList>
            <person name="Varghese N."/>
            <person name="Submissions S."/>
        </authorList>
    </citation>
    <scope>NUCLEOTIDE SEQUENCE [LARGE SCALE GENOMIC DNA]</scope>
    <source>
        <strain evidence="2 3">ATCC 19403</strain>
    </source>
</reference>
<name>A0ABY1CFS4_9FIRM</name>
<dbReference type="RefSeq" id="WP_054792133.1">
    <property type="nucleotide sequence ID" value="NZ_LT630003.1"/>
</dbReference>
<keyword evidence="3" id="KW-1185">Reference proteome</keyword>
<accession>A0ABY1CFS4</accession>
<keyword evidence="1" id="KW-0732">Signal</keyword>
<feature type="chain" id="PRO_5046445806" description="Outer membrane efflux protein" evidence="1">
    <location>
        <begin position="26"/>
        <end position="401"/>
    </location>
</feature>
<dbReference type="SUPFAM" id="SSF56954">
    <property type="entry name" value="Outer membrane efflux proteins (OEP)"/>
    <property type="match status" value="1"/>
</dbReference>
<evidence type="ECO:0008006" key="4">
    <source>
        <dbReference type="Google" id="ProtNLM"/>
    </source>
</evidence>
<protein>
    <recommendedName>
        <fullName evidence="4">Outer membrane efflux protein</fullName>
    </recommendedName>
</protein>
<organism evidence="2 3">
    <name type="scientific">Lacrimispora sphenoides JCM 1415</name>
    <dbReference type="NCBI Taxonomy" id="1297793"/>
    <lineage>
        <taxon>Bacteria</taxon>
        <taxon>Bacillati</taxon>
        <taxon>Bacillota</taxon>
        <taxon>Clostridia</taxon>
        <taxon>Lachnospirales</taxon>
        <taxon>Lachnospiraceae</taxon>
        <taxon>Lacrimispora</taxon>
    </lineage>
</organism>
<dbReference type="Gene3D" id="1.20.1600.10">
    <property type="entry name" value="Outer membrane efflux proteins (OEP)"/>
    <property type="match status" value="1"/>
</dbReference>
<dbReference type="EMBL" id="LT630003">
    <property type="protein sequence ID" value="SEU00975.1"/>
    <property type="molecule type" value="Genomic_DNA"/>
</dbReference>
<evidence type="ECO:0000256" key="1">
    <source>
        <dbReference type="SAM" id="SignalP"/>
    </source>
</evidence>
<gene>
    <name evidence="2" type="ORF">SAMN02745906_3915</name>
</gene>
<evidence type="ECO:0000313" key="2">
    <source>
        <dbReference type="EMBL" id="SEU00975.1"/>
    </source>
</evidence>
<feature type="signal peptide" evidence="1">
    <location>
        <begin position="1"/>
        <end position="25"/>
    </location>
</feature>
<proteinExistence type="predicted"/>
<sequence>MNKKSVLSFLLVASLVSFTIMPTYGATGPGLSASPAPEGMSQEKWEQLNDQVIDFNELPDLVRYFNPEVQNVTDKVNDSIGNAQYIHDELRRYISDLKDDADALKDSGATDSIQGMQQYIILKMTVKAMKTGAETLKRNLDLLNRPNSSANSNITLAAKSYTYYANQIMIGYNSAVANRTLMQKVLETSLAASEARALSYQVGMATEADLLAAQKDVLSAQSLLLKLDNTIDNLQHSLCLMTGYSVDNPPVIGELPVFDFEAINAIDLEADTAIAIGNNYNLITERHTDSNKSSTSIKNKDARVSEGEQNIAITMQSFYQSLLNSRNAYDTSCTAYEKAILEKRKADRANQLGMLSKINYLQAQMALLRAESEKQSAYISLYQAFDTYQWAVKGIIMNSGQ</sequence>